<feature type="region of interest" description="Disordered" evidence="1">
    <location>
        <begin position="1"/>
        <end position="22"/>
    </location>
</feature>
<reference evidence="2" key="1">
    <citation type="submission" date="2023-07" db="EMBL/GenBank/DDBJ databases">
        <title>Bacterial whole genome sequence for Sphingobium sp. HBC34.</title>
        <authorList>
            <person name="Le V."/>
            <person name="Ko S.-R."/>
            <person name="Ahn C.-Y."/>
            <person name="Oh H.-M."/>
        </authorList>
    </citation>
    <scope>NUCLEOTIDE SEQUENCE</scope>
    <source>
        <strain evidence="2">HBC34</strain>
    </source>
</reference>
<accession>A0ABT8ZRA2</accession>
<proteinExistence type="predicted"/>
<evidence type="ECO:0000313" key="2">
    <source>
        <dbReference type="EMBL" id="MDO7836484.1"/>
    </source>
</evidence>
<feature type="compositionally biased region" description="Polar residues" evidence="1">
    <location>
        <begin position="1"/>
        <end position="15"/>
    </location>
</feature>
<dbReference type="Proteomes" id="UP001176471">
    <property type="component" value="Unassembled WGS sequence"/>
</dbReference>
<evidence type="ECO:0000256" key="1">
    <source>
        <dbReference type="SAM" id="MobiDB-lite"/>
    </source>
</evidence>
<evidence type="ECO:0000313" key="3">
    <source>
        <dbReference type="Proteomes" id="UP001176471"/>
    </source>
</evidence>
<sequence>MSKADTQASRHSQQAMVRAPHESQGLKVVRILSISRFATAPHGGAEAVLENVQATAAAQRSGWRWAKRFLIIPSGMK</sequence>
<protein>
    <submittedName>
        <fullName evidence="2">Uncharacterized protein</fullName>
    </submittedName>
</protein>
<name>A0ABT8ZRA2_9SPHN</name>
<keyword evidence="3" id="KW-1185">Reference proteome</keyword>
<comment type="caution">
    <text evidence="2">The sequence shown here is derived from an EMBL/GenBank/DDBJ whole genome shotgun (WGS) entry which is preliminary data.</text>
</comment>
<dbReference type="RefSeq" id="WP_304536895.1">
    <property type="nucleotide sequence ID" value="NZ_JAUQOM010000008.1"/>
</dbReference>
<organism evidence="2 3">
    <name type="scientific">Sphingobium cyanobacteriorum</name>
    <dbReference type="NCBI Taxonomy" id="3063954"/>
    <lineage>
        <taxon>Bacteria</taxon>
        <taxon>Pseudomonadati</taxon>
        <taxon>Pseudomonadota</taxon>
        <taxon>Alphaproteobacteria</taxon>
        <taxon>Sphingomonadales</taxon>
        <taxon>Sphingomonadaceae</taxon>
        <taxon>Sphingobium</taxon>
    </lineage>
</organism>
<dbReference type="EMBL" id="JAUQOM010000008">
    <property type="protein sequence ID" value="MDO7836484.1"/>
    <property type="molecule type" value="Genomic_DNA"/>
</dbReference>
<gene>
    <name evidence="2" type="ORF">Q4610_15660</name>
</gene>